<gene>
    <name evidence="8" type="ORF">PH7735_01534</name>
</gene>
<protein>
    <submittedName>
        <fullName evidence="8">Carboxylate/amino acid/amine transporter</fullName>
    </submittedName>
</protein>
<keyword evidence="4 6" id="KW-1133">Transmembrane helix</keyword>
<comment type="similarity">
    <text evidence="2">Belongs to the drug/metabolite transporter (DMT) superfamily. 10 TMS drug/metabolite exporter (DME) (TC 2.A.7.3) family.</text>
</comment>
<dbReference type="PANTHER" id="PTHR22911:SF6">
    <property type="entry name" value="SOLUTE CARRIER FAMILY 35 MEMBER G1"/>
    <property type="match status" value="1"/>
</dbReference>
<feature type="transmembrane region" description="Helical" evidence="6">
    <location>
        <begin position="236"/>
        <end position="256"/>
    </location>
</feature>
<dbReference type="Gene3D" id="1.10.3730.20">
    <property type="match status" value="1"/>
</dbReference>
<sequence>MSDTIKAAIWMIGAILSFSSMAIAGRAVSFELDTFEIMMYRSFVGVLIVVVVSALAGTQRQITRRSMGTHLVRNLAHFTGQNLWFYSLTLIPLAQVFALEFTSPLWVLVLSPLVLGERLTPMRLLAAVMGFIGILIVARPGVGTFNIGLVTAALSAIGFAFSIMLTKRLTRTETTTCILFYLTTMQAVFGILCAGWDFDIALPSAQSVPWLILIGCAGLLAHFCLTTALSIAPASVVVPIDFVRLPAIAVIGALFYNEPLDIFVLIGAIIIFSGNYLNILNETRAPKTADTRAESRDK</sequence>
<feature type="transmembrane region" description="Helical" evidence="6">
    <location>
        <begin position="122"/>
        <end position="139"/>
    </location>
</feature>
<dbReference type="AlphaFoldDB" id="A0A0P1IDX6"/>
<dbReference type="Pfam" id="PF00892">
    <property type="entry name" value="EamA"/>
    <property type="match status" value="2"/>
</dbReference>
<feature type="transmembrane region" description="Helical" evidence="6">
    <location>
        <begin position="37"/>
        <end position="58"/>
    </location>
</feature>
<keyword evidence="9" id="KW-1185">Reference proteome</keyword>
<evidence type="ECO:0000313" key="9">
    <source>
        <dbReference type="Proteomes" id="UP000051870"/>
    </source>
</evidence>
<dbReference type="InterPro" id="IPR000620">
    <property type="entry name" value="EamA_dom"/>
</dbReference>
<reference evidence="9" key="1">
    <citation type="submission" date="2015-09" db="EMBL/GenBank/DDBJ databases">
        <authorList>
            <person name="Rodrigo-Torres Lidia"/>
            <person name="Arahal R.David."/>
        </authorList>
    </citation>
    <scope>NUCLEOTIDE SEQUENCE [LARGE SCALE GENOMIC DNA]</scope>
    <source>
        <strain evidence="9">CECT 7735</strain>
    </source>
</reference>
<proteinExistence type="inferred from homology"/>
<keyword evidence="5 6" id="KW-0472">Membrane</keyword>
<accession>A0A0P1IDX6</accession>
<dbReference type="STRING" id="1715693.PH7735_01534"/>
<feature type="transmembrane region" description="Helical" evidence="6">
    <location>
        <begin position="7"/>
        <end position="25"/>
    </location>
</feature>
<feature type="domain" description="EamA" evidence="7">
    <location>
        <begin position="6"/>
        <end position="138"/>
    </location>
</feature>
<evidence type="ECO:0000256" key="3">
    <source>
        <dbReference type="ARBA" id="ARBA00022692"/>
    </source>
</evidence>
<feature type="domain" description="EamA" evidence="7">
    <location>
        <begin position="147"/>
        <end position="278"/>
    </location>
</feature>
<feature type="transmembrane region" description="Helical" evidence="6">
    <location>
        <begin position="178"/>
        <end position="198"/>
    </location>
</feature>
<dbReference type="SUPFAM" id="SSF103481">
    <property type="entry name" value="Multidrug resistance efflux transporter EmrE"/>
    <property type="match status" value="2"/>
</dbReference>
<evidence type="ECO:0000256" key="2">
    <source>
        <dbReference type="ARBA" id="ARBA00009853"/>
    </source>
</evidence>
<evidence type="ECO:0000256" key="6">
    <source>
        <dbReference type="SAM" id="Phobius"/>
    </source>
</evidence>
<dbReference type="RefSeq" id="WP_058310653.1">
    <property type="nucleotide sequence ID" value="NZ_CYTW01000001.1"/>
</dbReference>
<organism evidence="8 9">
    <name type="scientific">Shimia thalassica</name>
    <dbReference type="NCBI Taxonomy" id="1715693"/>
    <lineage>
        <taxon>Bacteria</taxon>
        <taxon>Pseudomonadati</taxon>
        <taxon>Pseudomonadota</taxon>
        <taxon>Alphaproteobacteria</taxon>
        <taxon>Rhodobacterales</taxon>
        <taxon>Roseobacteraceae</taxon>
    </lineage>
</organism>
<evidence type="ECO:0000256" key="1">
    <source>
        <dbReference type="ARBA" id="ARBA00004141"/>
    </source>
</evidence>
<evidence type="ECO:0000256" key="5">
    <source>
        <dbReference type="ARBA" id="ARBA00023136"/>
    </source>
</evidence>
<dbReference type="GO" id="GO:0016020">
    <property type="term" value="C:membrane"/>
    <property type="evidence" value="ECO:0007669"/>
    <property type="project" value="UniProtKB-SubCell"/>
</dbReference>
<evidence type="ECO:0000259" key="7">
    <source>
        <dbReference type="Pfam" id="PF00892"/>
    </source>
</evidence>
<feature type="transmembrane region" description="Helical" evidence="6">
    <location>
        <begin position="210"/>
        <end position="229"/>
    </location>
</feature>
<feature type="transmembrane region" description="Helical" evidence="6">
    <location>
        <begin position="262"/>
        <end position="280"/>
    </location>
</feature>
<name>A0A0P1IDX6_9RHOB</name>
<evidence type="ECO:0000256" key="4">
    <source>
        <dbReference type="ARBA" id="ARBA00022989"/>
    </source>
</evidence>
<dbReference type="InterPro" id="IPR037185">
    <property type="entry name" value="EmrE-like"/>
</dbReference>
<dbReference type="PANTHER" id="PTHR22911">
    <property type="entry name" value="ACYL-MALONYL CONDENSING ENZYME-RELATED"/>
    <property type="match status" value="1"/>
</dbReference>
<dbReference type="Proteomes" id="UP000051870">
    <property type="component" value="Unassembled WGS sequence"/>
</dbReference>
<comment type="subcellular location">
    <subcellularLocation>
        <location evidence="1">Membrane</location>
        <topology evidence="1">Multi-pass membrane protein</topology>
    </subcellularLocation>
</comment>
<feature type="transmembrane region" description="Helical" evidence="6">
    <location>
        <begin position="145"/>
        <end position="166"/>
    </location>
</feature>
<dbReference type="EMBL" id="CYTW01000001">
    <property type="protein sequence ID" value="CUJ92886.1"/>
    <property type="molecule type" value="Genomic_DNA"/>
</dbReference>
<dbReference type="GeneID" id="83880586"/>
<keyword evidence="3 6" id="KW-0812">Transmembrane</keyword>
<evidence type="ECO:0000313" key="8">
    <source>
        <dbReference type="EMBL" id="CUJ92886.1"/>
    </source>
</evidence>